<dbReference type="InParanoid" id="A0A0P0WGV5"/>
<name>A0A0P0WGV5_ORYSJ</name>
<gene>
    <name evidence="2" type="ordered locus">Os05g0100750</name>
    <name evidence="2" type="ORF">OSNPB_050100750</name>
</gene>
<evidence type="ECO:0000313" key="3">
    <source>
        <dbReference type="Proteomes" id="UP000059680"/>
    </source>
</evidence>
<dbReference type="AlphaFoldDB" id="A0A0P0WGV5"/>
<accession>A0A0P0WGV5</accession>
<keyword evidence="1" id="KW-0732">Signal</keyword>
<feature type="signal peptide" evidence="1">
    <location>
        <begin position="1"/>
        <end position="21"/>
    </location>
</feature>
<dbReference type="Proteomes" id="UP000059680">
    <property type="component" value="Chromosome 5"/>
</dbReference>
<reference evidence="2 3" key="2">
    <citation type="journal article" date="2013" name="Plant Cell Physiol.">
        <title>Rice Annotation Project Database (RAP-DB): an integrative and interactive database for rice genomics.</title>
        <authorList>
            <person name="Sakai H."/>
            <person name="Lee S.S."/>
            <person name="Tanaka T."/>
            <person name="Numa H."/>
            <person name="Kim J."/>
            <person name="Kawahara Y."/>
            <person name="Wakimoto H."/>
            <person name="Yang C.C."/>
            <person name="Iwamoto M."/>
            <person name="Abe T."/>
            <person name="Yamada Y."/>
            <person name="Muto A."/>
            <person name="Inokuchi H."/>
            <person name="Ikemura T."/>
            <person name="Matsumoto T."/>
            <person name="Sasaki T."/>
            <person name="Itoh T."/>
        </authorList>
    </citation>
    <scope>NUCLEOTIDE SEQUENCE [LARGE SCALE GENOMIC DNA]</scope>
    <source>
        <strain evidence="3">cv. Nipponbare</strain>
    </source>
</reference>
<feature type="non-terminal residue" evidence="2">
    <location>
        <position position="82"/>
    </location>
</feature>
<feature type="chain" id="PRO_5006056725" evidence="1">
    <location>
        <begin position="22"/>
        <end position="82"/>
    </location>
</feature>
<organism evidence="2 3">
    <name type="scientific">Oryza sativa subsp. japonica</name>
    <name type="common">Rice</name>
    <dbReference type="NCBI Taxonomy" id="39947"/>
    <lineage>
        <taxon>Eukaryota</taxon>
        <taxon>Viridiplantae</taxon>
        <taxon>Streptophyta</taxon>
        <taxon>Embryophyta</taxon>
        <taxon>Tracheophyta</taxon>
        <taxon>Spermatophyta</taxon>
        <taxon>Magnoliopsida</taxon>
        <taxon>Liliopsida</taxon>
        <taxon>Poales</taxon>
        <taxon>Poaceae</taxon>
        <taxon>BOP clade</taxon>
        <taxon>Oryzoideae</taxon>
        <taxon>Oryzeae</taxon>
        <taxon>Oryzinae</taxon>
        <taxon>Oryza</taxon>
        <taxon>Oryza sativa</taxon>
    </lineage>
</organism>
<dbReference type="Gramene" id="Os05t0100750-00">
    <property type="protein sequence ID" value="Os05t0100750-00"/>
    <property type="gene ID" value="Os05g0100750"/>
</dbReference>
<proteinExistence type="predicted"/>
<reference evidence="3" key="1">
    <citation type="journal article" date="2005" name="Nature">
        <title>The map-based sequence of the rice genome.</title>
        <authorList>
            <consortium name="International rice genome sequencing project (IRGSP)"/>
            <person name="Matsumoto T."/>
            <person name="Wu J."/>
            <person name="Kanamori H."/>
            <person name="Katayose Y."/>
            <person name="Fujisawa M."/>
            <person name="Namiki N."/>
            <person name="Mizuno H."/>
            <person name="Yamamoto K."/>
            <person name="Antonio B.A."/>
            <person name="Baba T."/>
            <person name="Sakata K."/>
            <person name="Nagamura Y."/>
            <person name="Aoki H."/>
            <person name="Arikawa K."/>
            <person name="Arita K."/>
            <person name="Bito T."/>
            <person name="Chiden Y."/>
            <person name="Fujitsuka N."/>
            <person name="Fukunaka R."/>
            <person name="Hamada M."/>
            <person name="Harada C."/>
            <person name="Hayashi A."/>
            <person name="Hijishita S."/>
            <person name="Honda M."/>
            <person name="Hosokawa S."/>
            <person name="Ichikawa Y."/>
            <person name="Idonuma A."/>
            <person name="Iijima M."/>
            <person name="Ikeda M."/>
            <person name="Ikeno M."/>
            <person name="Ito K."/>
            <person name="Ito S."/>
            <person name="Ito T."/>
            <person name="Ito Y."/>
            <person name="Ito Y."/>
            <person name="Iwabuchi A."/>
            <person name="Kamiya K."/>
            <person name="Karasawa W."/>
            <person name="Kurita K."/>
            <person name="Katagiri S."/>
            <person name="Kikuta A."/>
            <person name="Kobayashi H."/>
            <person name="Kobayashi N."/>
            <person name="Machita K."/>
            <person name="Maehara T."/>
            <person name="Masukawa M."/>
            <person name="Mizubayashi T."/>
            <person name="Mukai Y."/>
            <person name="Nagasaki H."/>
            <person name="Nagata Y."/>
            <person name="Naito S."/>
            <person name="Nakashima M."/>
            <person name="Nakama Y."/>
            <person name="Nakamichi Y."/>
            <person name="Nakamura M."/>
            <person name="Meguro A."/>
            <person name="Negishi M."/>
            <person name="Ohta I."/>
            <person name="Ohta T."/>
            <person name="Okamoto M."/>
            <person name="Ono N."/>
            <person name="Saji S."/>
            <person name="Sakaguchi M."/>
            <person name="Sakai K."/>
            <person name="Shibata M."/>
            <person name="Shimokawa T."/>
            <person name="Song J."/>
            <person name="Takazaki Y."/>
            <person name="Terasawa K."/>
            <person name="Tsugane M."/>
            <person name="Tsuji K."/>
            <person name="Ueda S."/>
            <person name="Waki K."/>
            <person name="Yamagata H."/>
            <person name="Yamamoto M."/>
            <person name="Yamamoto S."/>
            <person name="Yamane H."/>
            <person name="Yoshiki S."/>
            <person name="Yoshihara R."/>
            <person name="Yukawa K."/>
            <person name="Zhong H."/>
            <person name="Yano M."/>
            <person name="Yuan Q."/>
            <person name="Ouyang S."/>
            <person name="Liu J."/>
            <person name="Jones K.M."/>
            <person name="Gansberger K."/>
            <person name="Moffat K."/>
            <person name="Hill J."/>
            <person name="Bera J."/>
            <person name="Fadrosh D."/>
            <person name="Jin S."/>
            <person name="Johri S."/>
            <person name="Kim M."/>
            <person name="Overton L."/>
            <person name="Reardon M."/>
            <person name="Tsitrin T."/>
            <person name="Vuong H."/>
            <person name="Weaver B."/>
            <person name="Ciecko A."/>
            <person name="Tallon L."/>
            <person name="Jackson J."/>
            <person name="Pai G."/>
            <person name="Aken S.V."/>
            <person name="Utterback T."/>
            <person name="Reidmuller S."/>
            <person name="Feldblyum T."/>
            <person name="Hsiao J."/>
            <person name="Zismann V."/>
            <person name="Iobst S."/>
            <person name="de Vazeille A.R."/>
            <person name="Buell C.R."/>
            <person name="Ying K."/>
            <person name="Li Y."/>
            <person name="Lu T."/>
            <person name="Huang Y."/>
            <person name="Zhao Q."/>
            <person name="Feng Q."/>
            <person name="Zhang L."/>
            <person name="Zhu J."/>
            <person name="Weng Q."/>
            <person name="Mu J."/>
            <person name="Lu Y."/>
            <person name="Fan D."/>
            <person name="Liu Y."/>
            <person name="Guan J."/>
            <person name="Zhang Y."/>
            <person name="Yu S."/>
            <person name="Liu X."/>
            <person name="Zhang Y."/>
            <person name="Hong G."/>
            <person name="Han B."/>
            <person name="Choisne N."/>
            <person name="Demange N."/>
            <person name="Orjeda G."/>
            <person name="Samain S."/>
            <person name="Cattolico L."/>
            <person name="Pelletier E."/>
            <person name="Couloux A."/>
            <person name="Segurens B."/>
            <person name="Wincker P."/>
            <person name="D'Hont A."/>
            <person name="Scarpelli C."/>
            <person name="Weissenbach J."/>
            <person name="Salanoubat M."/>
            <person name="Quetier F."/>
            <person name="Yu Y."/>
            <person name="Kim H.R."/>
            <person name="Rambo T."/>
            <person name="Currie J."/>
            <person name="Collura K."/>
            <person name="Luo M."/>
            <person name="Yang T."/>
            <person name="Ammiraju J.S.S."/>
            <person name="Engler F."/>
            <person name="Soderlund C."/>
            <person name="Wing R.A."/>
            <person name="Palmer L.E."/>
            <person name="de la Bastide M."/>
            <person name="Spiegel L."/>
            <person name="Nascimento L."/>
            <person name="Zutavern T."/>
            <person name="O'Shaughnessy A."/>
            <person name="Dike S."/>
            <person name="Dedhia N."/>
            <person name="Preston R."/>
            <person name="Balija V."/>
            <person name="McCombie W.R."/>
            <person name="Chow T."/>
            <person name="Chen H."/>
            <person name="Chung M."/>
            <person name="Chen C."/>
            <person name="Shaw J."/>
            <person name="Wu H."/>
            <person name="Hsiao K."/>
            <person name="Chao Y."/>
            <person name="Chu M."/>
            <person name="Cheng C."/>
            <person name="Hour A."/>
            <person name="Lee P."/>
            <person name="Lin S."/>
            <person name="Lin Y."/>
            <person name="Liou J."/>
            <person name="Liu S."/>
            <person name="Hsing Y."/>
            <person name="Raghuvanshi S."/>
            <person name="Mohanty A."/>
            <person name="Bharti A.K."/>
            <person name="Gaur A."/>
            <person name="Gupta V."/>
            <person name="Kumar D."/>
            <person name="Ravi V."/>
            <person name="Vij S."/>
            <person name="Kapur A."/>
            <person name="Khurana P."/>
            <person name="Khurana P."/>
            <person name="Khurana J.P."/>
            <person name="Tyagi A.K."/>
            <person name="Gaikwad K."/>
            <person name="Singh A."/>
            <person name="Dalal V."/>
            <person name="Srivastava S."/>
            <person name="Dixit A."/>
            <person name="Pal A.K."/>
            <person name="Ghazi I.A."/>
            <person name="Yadav M."/>
            <person name="Pandit A."/>
            <person name="Bhargava A."/>
            <person name="Sureshbabu K."/>
            <person name="Batra K."/>
            <person name="Sharma T.R."/>
            <person name="Mohapatra T."/>
            <person name="Singh N.K."/>
            <person name="Messing J."/>
            <person name="Nelson A.B."/>
            <person name="Fuks G."/>
            <person name="Kavchok S."/>
            <person name="Keizer G."/>
            <person name="Linton E."/>
            <person name="Llaca V."/>
            <person name="Song R."/>
            <person name="Tanyolac B."/>
            <person name="Young S."/>
            <person name="Ho-Il K."/>
            <person name="Hahn J.H."/>
            <person name="Sangsakoo G."/>
            <person name="Vanavichit A."/>
            <person name="de Mattos Luiz.A.T."/>
            <person name="Zimmer P.D."/>
            <person name="Malone G."/>
            <person name="Dellagostin O."/>
            <person name="de Oliveira A.C."/>
            <person name="Bevan M."/>
            <person name="Bancroft I."/>
            <person name="Minx P."/>
            <person name="Cordum H."/>
            <person name="Wilson R."/>
            <person name="Cheng Z."/>
            <person name="Jin W."/>
            <person name="Jiang J."/>
            <person name="Leong S.A."/>
            <person name="Iwama H."/>
            <person name="Gojobori T."/>
            <person name="Itoh T."/>
            <person name="Niimura Y."/>
            <person name="Fujii Y."/>
            <person name="Habara T."/>
            <person name="Sakai H."/>
            <person name="Sato Y."/>
            <person name="Wilson G."/>
            <person name="Kumar K."/>
            <person name="McCouch S."/>
            <person name="Juretic N."/>
            <person name="Hoen D."/>
            <person name="Wright S."/>
            <person name="Bruskiewich R."/>
            <person name="Bureau T."/>
            <person name="Miyao A."/>
            <person name="Hirochika H."/>
            <person name="Nishikawa T."/>
            <person name="Kadowaki K."/>
            <person name="Sugiura M."/>
            <person name="Burr B."/>
            <person name="Sasaki T."/>
        </authorList>
    </citation>
    <scope>NUCLEOTIDE SEQUENCE [LARGE SCALE GENOMIC DNA]</scope>
    <source>
        <strain evidence="3">cv. Nipponbare</strain>
    </source>
</reference>
<dbReference type="PaxDb" id="39947-A0A0P0WGV5"/>
<protein>
    <submittedName>
        <fullName evidence="2">Os05g0100750 protein</fullName>
    </submittedName>
</protein>
<evidence type="ECO:0000256" key="1">
    <source>
        <dbReference type="SAM" id="SignalP"/>
    </source>
</evidence>
<reference evidence="2 3" key="3">
    <citation type="journal article" date="2013" name="Rice">
        <title>Improvement of the Oryza sativa Nipponbare reference genome using next generation sequence and optical map data.</title>
        <authorList>
            <person name="Kawahara Y."/>
            <person name="de la Bastide M."/>
            <person name="Hamilton J.P."/>
            <person name="Kanamori H."/>
            <person name="McCombie W.R."/>
            <person name="Ouyang S."/>
            <person name="Schwartz D.C."/>
            <person name="Tanaka T."/>
            <person name="Wu J."/>
            <person name="Zhou S."/>
            <person name="Childs K.L."/>
            <person name="Davidson R.M."/>
            <person name="Lin H."/>
            <person name="Quesada-Ocampo L."/>
            <person name="Vaillancourt B."/>
            <person name="Sakai H."/>
            <person name="Lee S.S."/>
            <person name="Kim J."/>
            <person name="Numa H."/>
            <person name="Itoh T."/>
            <person name="Buell C.R."/>
            <person name="Matsumoto T."/>
        </authorList>
    </citation>
    <scope>NUCLEOTIDE SEQUENCE [LARGE SCALE GENOMIC DNA]</scope>
    <source>
        <strain evidence="3">cv. Nipponbare</strain>
    </source>
</reference>
<keyword evidence="3" id="KW-1185">Reference proteome</keyword>
<sequence length="82" mass="9744">MVNFWVAVVVVVAVARQQAVALRTVEVGRRAAGKWEWCRPAWHWGWRKRLQLQVLVVVGRWWAWWRQGQGRLTVRRKKKGTP</sequence>
<dbReference type="EMBL" id="AP014961">
    <property type="protein sequence ID" value="BAS91822.1"/>
    <property type="molecule type" value="Genomic_DNA"/>
</dbReference>
<evidence type="ECO:0000313" key="2">
    <source>
        <dbReference type="EMBL" id="BAS91822.1"/>
    </source>
</evidence>